<organism evidence="3">
    <name type="scientific">Haemonchus placei</name>
    <name type="common">Barber's pole worm</name>
    <dbReference type="NCBI Taxonomy" id="6290"/>
    <lineage>
        <taxon>Eukaryota</taxon>
        <taxon>Metazoa</taxon>
        <taxon>Ecdysozoa</taxon>
        <taxon>Nematoda</taxon>
        <taxon>Chromadorea</taxon>
        <taxon>Rhabditida</taxon>
        <taxon>Rhabditina</taxon>
        <taxon>Rhabditomorpha</taxon>
        <taxon>Strongyloidea</taxon>
        <taxon>Trichostrongylidae</taxon>
        <taxon>Haemonchus</taxon>
    </lineage>
</organism>
<dbReference type="OMA" id="HNEECGI"/>
<dbReference type="OrthoDB" id="5779351at2759"/>
<gene>
    <name evidence="1" type="ORF">HPLM_LOCUS14517</name>
</gene>
<sequence length="163" mass="18678">MDEVDVALHIEPLADAIKDLKEQLTSFAMTLSAKIDSLADILTRRSEILNQKMELLLERTQPRSNCVFCPIDDNKDCHPTGRCCRYPGRCCRYPDAVSRAVRANNLGLCNRCLQPRHNEECGILCTFCGRDHNVLLPQQVIPCKHLGKKKEVLSLPRRRRVHW</sequence>
<protein>
    <submittedName>
        <fullName evidence="1 3">Uncharacterized protein</fullName>
    </submittedName>
</protein>
<dbReference type="EMBL" id="UZAF01018598">
    <property type="protein sequence ID" value="VDO53083.1"/>
    <property type="molecule type" value="Genomic_DNA"/>
</dbReference>
<dbReference type="AlphaFoldDB" id="A0A0N4WSK3"/>
<keyword evidence="2" id="KW-1185">Reference proteome</keyword>
<reference evidence="1 2" key="2">
    <citation type="submission" date="2018-11" db="EMBL/GenBank/DDBJ databases">
        <authorList>
            <consortium name="Pathogen Informatics"/>
        </authorList>
    </citation>
    <scope>NUCLEOTIDE SEQUENCE [LARGE SCALE GENOMIC DNA]</scope>
    <source>
        <strain evidence="1 2">MHpl1</strain>
    </source>
</reference>
<evidence type="ECO:0000313" key="1">
    <source>
        <dbReference type="EMBL" id="VDO53083.1"/>
    </source>
</evidence>
<proteinExistence type="predicted"/>
<reference evidence="3" key="1">
    <citation type="submission" date="2017-02" db="UniProtKB">
        <authorList>
            <consortium name="WormBaseParasite"/>
        </authorList>
    </citation>
    <scope>IDENTIFICATION</scope>
</reference>
<accession>A0A0N4WSK3</accession>
<evidence type="ECO:0000313" key="2">
    <source>
        <dbReference type="Proteomes" id="UP000268014"/>
    </source>
</evidence>
<evidence type="ECO:0000313" key="3">
    <source>
        <dbReference type="WBParaSite" id="HPLM_0001452501-mRNA-1"/>
    </source>
</evidence>
<dbReference type="Proteomes" id="UP000268014">
    <property type="component" value="Unassembled WGS sequence"/>
</dbReference>
<name>A0A0N4WSK3_HAEPC</name>
<dbReference type="WBParaSite" id="HPLM_0001452501-mRNA-1">
    <property type="protein sequence ID" value="HPLM_0001452501-mRNA-1"/>
    <property type="gene ID" value="HPLM_0001452501"/>
</dbReference>